<dbReference type="RefSeq" id="WP_104417327.1">
    <property type="nucleotide sequence ID" value="NZ_PTIT01000015.1"/>
</dbReference>
<evidence type="ECO:0000256" key="6">
    <source>
        <dbReference type="ARBA" id="ARBA00023136"/>
    </source>
</evidence>
<evidence type="ECO:0000313" key="11">
    <source>
        <dbReference type="Proteomes" id="UP000239446"/>
    </source>
</evidence>
<comment type="caution">
    <text evidence="10">The sequence shown here is derived from an EMBL/GenBank/DDBJ whole genome shotgun (WGS) entry which is preliminary data.</text>
</comment>
<evidence type="ECO:0000259" key="8">
    <source>
        <dbReference type="PROSITE" id="PS50928"/>
    </source>
</evidence>
<dbReference type="PANTHER" id="PTHR30151">
    <property type="entry name" value="ALKANE SULFONATE ABC TRANSPORTER-RELATED, MEMBRANE SUBUNIT"/>
    <property type="match status" value="1"/>
</dbReference>
<comment type="similarity">
    <text evidence="7">Belongs to the binding-protein-dependent transport system permease family.</text>
</comment>
<organism evidence="10 11">
    <name type="scientific">Marinobacter persicus</name>
    <dbReference type="NCBI Taxonomy" id="930118"/>
    <lineage>
        <taxon>Bacteria</taxon>
        <taxon>Pseudomonadati</taxon>
        <taxon>Pseudomonadota</taxon>
        <taxon>Gammaproteobacteria</taxon>
        <taxon>Pseudomonadales</taxon>
        <taxon>Marinobacteraceae</taxon>
        <taxon>Marinobacter</taxon>
    </lineage>
</organism>
<dbReference type="EMBL" id="PTIT01000015">
    <property type="protein sequence ID" value="PPK51167.1"/>
    <property type="molecule type" value="Genomic_DNA"/>
</dbReference>
<evidence type="ECO:0000256" key="3">
    <source>
        <dbReference type="ARBA" id="ARBA00022475"/>
    </source>
</evidence>
<evidence type="ECO:0000313" key="9">
    <source>
        <dbReference type="EMBL" id="PPK51167.1"/>
    </source>
</evidence>
<dbReference type="STRING" id="930118.SAMN05216429_10745"/>
<accession>A0A2S6G2U3</accession>
<dbReference type="GO" id="GO:0005886">
    <property type="term" value="C:plasma membrane"/>
    <property type="evidence" value="ECO:0007669"/>
    <property type="project" value="UniProtKB-SubCell"/>
</dbReference>
<sequence>MRLINRTPGRLTATALGVLPFVILLLIYGAASQQRLADNPNDKLLPGLEQMTAAVDRMAFQEDRRSGDYLMWVDTLASLERLGMGVGVAALMALVVGLANGVLPLVRANLAPLVSALSMVPPLAILPILFIVFGLGELSKVMLIVIGTAPIMMRDVAQRVSELPGEQLIKIQTLGANSWQVVTRMALPQVLPRLIDAVRLSLGPAWLFLIAAEAIASTEGLGYRIFLVRRYLAMDVILPYVIWITLLAIVIDQCLRLANRRLFPWYNAGGH</sequence>
<evidence type="ECO:0000256" key="5">
    <source>
        <dbReference type="ARBA" id="ARBA00022989"/>
    </source>
</evidence>
<evidence type="ECO:0000256" key="2">
    <source>
        <dbReference type="ARBA" id="ARBA00022448"/>
    </source>
</evidence>
<dbReference type="Proteomes" id="UP000239648">
    <property type="component" value="Unassembled WGS sequence"/>
</dbReference>
<dbReference type="PANTHER" id="PTHR30151:SF0">
    <property type="entry name" value="ABC TRANSPORTER PERMEASE PROTEIN MJ0413-RELATED"/>
    <property type="match status" value="1"/>
</dbReference>
<dbReference type="EMBL" id="PTIU01000034">
    <property type="protein sequence ID" value="PPK52427.1"/>
    <property type="molecule type" value="Genomic_DNA"/>
</dbReference>
<dbReference type="SUPFAM" id="SSF161098">
    <property type="entry name" value="MetI-like"/>
    <property type="match status" value="1"/>
</dbReference>
<dbReference type="OrthoDB" id="258894at2"/>
<reference evidence="9 12" key="1">
    <citation type="submission" date="2018-02" db="EMBL/GenBank/DDBJ databases">
        <title>Deep subsurface shale carbon reservoir microbial communities from Ohio and West Virginia, USA.</title>
        <authorList>
            <person name="Wrighton K."/>
        </authorList>
    </citation>
    <scope>NUCLEOTIDE SEQUENCE [LARGE SCALE GENOMIC DNA]</scope>
    <source>
        <strain evidence="9 12">UTICA-S1B6</strain>
    </source>
</reference>
<comment type="subcellular location">
    <subcellularLocation>
        <location evidence="1 7">Cell membrane</location>
        <topology evidence="1 7">Multi-pass membrane protein</topology>
    </subcellularLocation>
</comment>
<reference evidence="10 11" key="2">
    <citation type="submission" date="2018-02" db="EMBL/GenBank/DDBJ databases">
        <title>Subsurface microbial communities from deep shales in Ohio and West Virginia, USA.</title>
        <authorList>
            <person name="Wrighton K."/>
        </authorList>
    </citation>
    <scope>NUCLEOTIDE SEQUENCE [LARGE SCALE GENOMIC DNA]</scope>
    <source>
        <strain evidence="10 11">UTICA-S1B9</strain>
    </source>
</reference>
<dbReference type="InterPro" id="IPR035906">
    <property type="entry name" value="MetI-like_sf"/>
</dbReference>
<dbReference type="AlphaFoldDB" id="A0A2S6G2U3"/>
<dbReference type="Pfam" id="PF00528">
    <property type="entry name" value="BPD_transp_1"/>
    <property type="match status" value="1"/>
</dbReference>
<gene>
    <name evidence="10" type="ORF">B0H24_103412</name>
    <name evidence="9" type="ORF">BY455_11544</name>
</gene>
<evidence type="ECO:0000256" key="7">
    <source>
        <dbReference type="RuleBase" id="RU363032"/>
    </source>
</evidence>
<evidence type="ECO:0000256" key="1">
    <source>
        <dbReference type="ARBA" id="ARBA00004651"/>
    </source>
</evidence>
<protein>
    <submittedName>
        <fullName evidence="10">NitT/TauT family transport system permease protein</fullName>
    </submittedName>
</protein>
<feature type="transmembrane region" description="Helical" evidence="7">
    <location>
        <begin position="82"/>
        <end position="103"/>
    </location>
</feature>
<dbReference type="InterPro" id="IPR000515">
    <property type="entry name" value="MetI-like"/>
</dbReference>
<dbReference type="PROSITE" id="PS50928">
    <property type="entry name" value="ABC_TM1"/>
    <property type="match status" value="1"/>
</dbReference>
<dbReference type="GO" id="GO:0055085">
    <property type="term" value="P:transmembrane transport"/>
    <property type="evidence" value="ECO:0007669"/>
    <property type="project" value="InterPro"/>
</dbReference>
<feature type="transmembrane region" description="Helical" evidence="7">
    <location>
        <begin position="12"/>
        <end position="31"/>
    </location>
</feature>
<dbReference type="Proteomes" id="UP000239446">
    <property type="component" value="Unassembled WGS sequence"/>
</dbReference>
<keyword evidence="3" id="KW-1003">Cell membrane</keyword>
<proteinExistence type="inferred from homology"/>
<keyword evidence="4 7" id="KW-0812">Transmembrane</keyword>
<evidence type="ECO:0000313" key="12">
    <source>
        <dbReference type="Proteomes" id="UP000239648"/>
    </source>
</evidence>
<keyword evidence="12" id="KW-1185">Reference proteome</keyword>
<feature type="domain" description="ABC transmembrane type-1" evidence="8">
    <location>
        <begin position="79"/>
        <end position="255"/>
    </location>
</feature>
<dbReference type="Gene3D" id="1.10.3720.10">
    <property type="entry name" value="MetI-like"/>
    <property type="match status" value="1"/>
</dbReference>
<evidence type="ECO:0000256" key="4">
    <source>
        <dbReference type="ARBA" id="ARBA00022692"/>
    </source>
</evidence>
<name>A0A2S6G2U3_9GAMM</name>
<keyword evidence="6 7" id="KW-0472">Membrane</keyword>
<feature type="transmembrane region" description="Helical" evidence="7">
    <location>
        <begin position="110"/>
        <end position="135"/>
    </location>
</feature>
<evidence type="ECO:0000313" key="10">
    <source>
        <dbReference type="EMBL" id="PPK52427.1"/>
    </source>
</evidence>
<keyword evidence="2 7" id="KW-0813">Transport</keyword>
<dbReference type="CDD" id="cd06261">
    <property type="entry name" value="TM_PBP2"/>
    <property type="match status" value="1"/>
</dbReference>
<keyword evidence="5 7" id="KW-1133">Transmembrane helix</keyword>
<feature type="transmembrane region" description="Helical" evidence="7">
    <location>
        <begin position="236"/>
        <end position="255"/>
    </location>
</feature>